<comment type="caution">
    <text evidence="1">The sequence shown here is derived from an EMBL/GenBank/DDBJ whole genome shotgun (WGS) entry which is preliminary data.</text>
</comment>
<gene>
    <name evidence="1" type="ORF">S03H2_22999</name>
</gene>
<proteinExistence type="predicted"/>
<dbReference type="EMBL" id="BARU01012483">
    <property type="protein sequence ID" value="GAH41707.1"/>
    <property type="molecule type" value="Genomic_DNA"/>
</dbReference>
<evidence type="ECO:0000313" key="1">
    <source>
        <dbReference type="EMBL" id="GAH41707.1"/>
    </source>
</evidence>
<organism evidence="1">
    <name type="scientific">marine sediment metagenome</name>
    <dbReference type="NCBI Taxonomy" id="412755"/>
    <lineage>
        <taxon>unclassified sequences</taxon>
        <taxon>metagenomes</taxon>
        <taxon>ecological metagenomes</taxon>
    </lineage>
</organism>
<dbReference type="Gene3D" id="3.30.1660.40">
    <property type="entry name" value="FlgT, N-terminal domain"/>
    <property type="match status" value="1"/>
</dbReference>
<sequence>GTGAIVDENIALARNEALSEAFVKAIEEYLIQRIGSQGVANNFQRLDEEILSRTQEAIQDYQIISEFRTERYVRVLAKVRVNEAVLDQKLKKMGLLEADTVQIAVLFMVSEKKEGFSTTYWWGDPSRPASITQAELSLSRIFEERGFRVVNRSFFPPEETYDEGMLSLTLSDEQVAKWGRLLSAQIVIAGEANLYGLSRALVSLKAIKVTDGTIIAQGFREGISDSTTGGEESAIGLA</sequence>
<protein>
    <submittedName>
        <fullName evidence="1">Uncharacterized protein</fullName>
    </submittedName>
</protein>
<dbReference type="InterPro" id="IPR038180">
    <property type="entry name" value="FlgT_N_sf"/>
</dbReference>
<feature type="non-terminal residue" evidence="1">
    <location>
        <position position="1"/>
    </location>
</feature>
<accession>X1F9Q9</accession>
<dbReference type="AlphaFoldDB" id="X1F9Q9"/>
<feature type="non-terminal residue" evidence="1">
    <location>
        <position position="238"/>
    </location>
</feature>
<name>X1F9Q9_9ZZZZ</name>
<reference evidence="1" key="1">
    <citation type="journal article" date="2014" name="Front. Microbiol.">
        <title>High frequency of phylogenetically diverse reductive dehalogenase-homologous genes in deep subseafloor sedimentary metagenomes.</title>
        <authorList>
            <person name="Kawai M."/>
            <person name="Futagami T."/>
            <person name="Toyoda A."/>
            <person name="Takaki Y."/>
            <person name="Nishi S."/>
            <person name="Hori S."/>
            <person name="Arai W."/>
            <person name="Tsubouchi T."/>
            <person name="Morono Y."/>
            <person name="Uchiyama I."/>
            <person name="Ito T."/>
            <person name="Fujiyama A."/>
            <person name="Inagaki F."/>
            <person name="Takami H."/>
        </authorList>
    </citation>
    <scope>NUCLEOTIDE SEQUENCE</scope>
    <source>
        <strain evidence="1">Expedition CK06-06</strain>
    </source>
</reference>